<dbReference type="Proteomes" id="UP001344658">
    <property type="component" value="Unassembled WGS sequence"/>
</dbReference>
<evidence type="ECO:0000256" key="1">
    <source>
        <dbReference type="SAM" id="MobiDB-lite"/>
    </source>
</evidence>
<evidence type="ECO:0008006" key="5">
    <source>
        <dbReference type="Google" id="ProtNLM"/>
    </source>
</evidence>
<evidence type="ECO:0000313" key="3">
    <source>
        <dbReference type="EMBL" id="MEE4546145.1"/>
    </source>
</evidence>
<keyword evidence="2" id="KW-0812">Transmembrane</keyword>
<feature type="transmembrane region" description="Helical" evidence="2">
    <location>
        <begin position="42"/>
        <end position="63"/>
    </location>
</feature>
<proteinExistence type="predicted"/>
<feature type="transmembrane region" description="Helical" evidence="2">
    <location>
        <begin position="12"/>
        <end position="30"/>
    </location>
</feature>
<feature type="region of interest" description="Disordered" evidence="1">
    <location>
        <begin position="187"/>
        <end position="208"/>
    </location>
</feature>
<feature type="compositionally biased region" description="Basic and acidic residues" evidence="1">
    <location>
        <begin position="193"/>
        <end position="208"/>
    </location>
</feature>
<keyword evidence="2" id="KW-0472">Membrane</keyword>
<sequence length="267" mass="28845">MPGTATAEYAGLAGAASAAVCWLNLARRFADRGRLAGSRFSVGLTVAVVAATVTVAVTTTLLLSQTHGLPAAAAGVLAGAGVFPRTRQTPADHSRTLTRVMSLGIAYLTDRLVDRMRRDEAAWCEAMLSGFKDFTQMQSFVQALTVDYLQPRLDPKLYADAEQRLDAASSALVEAAACHDRIDAACRQTDPPEEPRRRTMAEQHEYDRTSGSARKAVKFVLALVYEHGRRSEQPALQRIRCEAAPDAAAVEHVPEQRRSKAPAGPRS</sequence>
<protein>
    <recommendedName>
        <fullName evidence="5">Integral membrane protein</fullName>
    </recommendedName>
</protein>
<evidence type="ECO:0000256" key="2">
    <source>
        <dbReference type="SAM" id="Phobius"/>
    </source>
</evidence>
<reference evidence="3 4" key="1">
    <citation type="submission" date="2023-12" db="EMBL/GenBank/DDBJ databases">
        <title>Streptomyces sp. V4-01.</title>
        <authorList>
            <person name="Somphong A."/>
            <person name="Phongsopitanun W."/>
        </authorList>
    </citation>
    <scope>NUCLEOTIDE SEQUENCE [LARGE SCALE GENOMIC DNA]</scope>
    <source>
        <strain evidence="3 4">V4-01</strain>
    </source>
</reference>
<name>A0ABU7PK40_9ACTN</name>
<dbReference type="EMBL" id="JAZEWV010000040">
    <property type="protein sequence ID" value="MEE4546145.1"/>
    <property type="molecule type" value="Genomic_DNA"/>
</dbReference>
<dbReference type="RefSeq" id="WP_330799848.1">
    <property type="nucleotide sequence ID" value="NZ_JAZEWV010000040.1"/>
</dbReference>
<gene>
    <name evidence="3" type="ORF">V2S66_29785</name>
</gene>
<keyword evidence="4" id="KW-1185">Reference proteome</keyword>
<feature type="region of interest" description="Disordered" evidence="1">
    <location>
        <begin position="244"/>
        <end position="267"/>
    </location>
</feature>
<comment type="caution">
    <text evidence="3">The sequence shown here is derived from an EMBL/GenBank/DDBJ whole genome shotgun (WGS) entry which is preliminary data.</text>
</comment>
<organism evidence="3 4">
    <name type="scientific">Actinacidiphila polyblastidii</name>
    <dbReference type="NCBI Taxonomy" id="3110430"/>
    <lineage>
        <taxon>Bacteria</taxon>
        <taxon>Bacillati</taxon>
        <taxon>Actinomycetota</taxon>
        <taxon>Actinomycetes</taxon>
        <taxon>Kitasatosporales</taxon>
        <taxon>Streptomycetaceae</taxon>
        <taxon>Actinacidiphila</taxon>
    </lineage>
</organism>
<evidence type="ECO:0000313" key="4">
    <source>
        <dbReference type="Proteomes" id="UP001344658"/>
    </source>
</evidence>
<keyword evidence="2" id="KW-1133">Transmembrane helix</keyword>
<accession>A0ABU7PK40</accession>